<evidence type="ECO:0000313" key="3">
    <source>
        <dbReference type="EMBL" id="GAA0583006.1"/>
    </source>
</evidence>
<comment type="caution">
    <text evidence="3">The sequence shown here is derived from an EMBL/GenBank/DDBJ whole genome shotgun (WGS) entry which is preliminary data.</text>
</comment>
<keyword evidence="1" id="KW-0472">Membrane</keyword>
<gene>
    <name evidence="3" type="ORF">GCM10009416_21770</name>
</gene>
<evidence type="ECO:0000259" key="2">
    <source>
        <dbReference type="PROSITE" id="PS51123"/>
    </source>
</evidence>
<dbReference type="EMBL" id="BAAAFZ010000026">
    <property type="protein sequence ID" value="GAA0583006.1"/>
    <property type="molecule type" value="Genomic_DNA"/>
</dbReference>
<dbReference type="Gene3D" id="1.25.40.10">
    <property type="entry name" value="Tetratricopeptide repeat domain"/>
    <property type="match status" value="1"/>
</dbReference>
<proteinExistence type="predicted"/>
<dbReference type="Gene3D" id="3.30.1330.60">
    <property type="entry name" value="OmpA-like domain"/>
    <property type="match status" value="1"/>
</dbReference>
<dbReference type="InterPro" id="IPR036737">
    <property type="entry name" value="OmpA-like_sf"/>
</dbReference>
<feature type="domain" description="OmpA-like" evidence="2">
    <location>
        <begin position="298"/>
        <end position="422"/>
    </location>
</feature>
<dbReference type="SUPFAM" id="SSF103088">
    <property type="entry name" value="OmpA-like"/>
    <property type="match status" value="1"/>
</dbReference>
<organism evidence="3 4">
    <name type="scientific">Craurococcus roseus</name>
    <dbReference type="NCBI Taxonomy" id="77585"/>
    <lineage>
        <taxon>Bacteria</taxon>
        <taxon>Pseudomonadati</taxon>
        <taxon>Pseudomonadota</taxon>
        <taxon>Alphaproteobacteria</taxon>
        <taxon>Acetobacterales</taxon>
        <taxon>Acetobacteraceae</taxon>
        <taxon>Craurococcus</taxon>
    </lineage>
</organism>
<dbReference type="InterPro" id="IPR011990">
    <property type="entry name" value="TPR-like_helical_dom_sf"/>
</dbReference>
<evidence type="ECO:0000313" key="4">
    <source>
        <dbReference type="Proteomes" id="UP001501588"/>
    </source>
</evidence>
<dbReference type="SUPFAM" id="SSF48452">
    <property type="entry name" value="TPR-like"/>
    <property type="match status" value="1"/>
</dbReference>
<accession>A0ABP3Q863</accession>
<dbReference type="Proteomes" id="UP001501588">
    <property type="component" value="Unassembled WGS sequence"/>
</dbReference>
<dbReference type="PROSITE" id="PS51123">
    <property type="entry name" value="OMPA_2"/>
    <property type="match status" value="1"/>
</dbReference>
<protein>
    <recommendedName>
        <fullName evidence="2">OmpA-like domain-containing protein</fullName>
    </recommendedName>
</protein>
<dbReference type="InterPro" id="IPR006665">
    <property type="entry name" value="OmpA-like"/>
</dbReference>
<dbReference type="PROSITE" id="PS51257">
    <property type="entry name" value="PROKAR_LIPOPROTEIN"/>
    <property type="match status" value="1"/>
</dbReference>
<evidence type="ECO:0000256" key="1">
    <source>
        <dbReference type="PROSITE-ProRule" id="PRU00473"/>
    </source>
</evidence>
<reference evidence="4" key="1">
    <citation type="journal article" date="2019" name="Int. J. Syst. Evol. Microbiol.">
        <title>The Global Catalogue of Microorganisms (GCM) 10K type strain sequencing project: providing services to taxonomists for standard genome sequencing and annotation.</title>
        <authorList>
            <consortium name="The Broad Institute Genomics Platform"/>
            <consortium name="The Broad Institute Genome Sequencing Center for Infectious Disease"/>
            <person name="Wu L."/>
            <person name="Ma J."/>
        </authorList>
    </citation>
    <scope>NUCLEOTIDE SEQUENCE [LARGE SCALE GENOMIC DNA]</scope>
    <source>
        <strain evidence="4">JCM 9933</strain>
    </source>
</reference>
<keyword evidence="4" id="KW-1185">Reference proteome</keyword>
<dbReference type="Pfam" id="PF00691">
    <property type="entry name" value="OmpA"/>
    <property type="match status" value="1"/>
</dbReference>
<sequence length="433" mass="46218">MRGADGRRSGGAPRFALLALCLGAALLAGCAGTRGQGAATPTAEAAPIPPKDALPLDQAAVALADATLLRAQLPPPGPSGRYRLVVDPLIDRATGTETQATRAMERRIISLVRERHPRFDLRPFTVASLDEKPLVLLGSIAPVAEAGSRANMPGPGRPAAYRIWAVLADLGTGRVVAHEEAWVRTDEVDATPVAFFRQSPVWTPDGAAAAYLRTCALFPGDAIDPAYLRAIRVQALVADGIRAYEEGRHRQALAFYEEARGLAPQDQQLRIRNGLYLANQALGRRREAEDAFGSVVEYGLERGRLAVKFVFRPGSTAFWPDPAISGPYPMWLRQIAARTDARAACLEVEGHSSPTGSAAVNDRLSLARAERVRGRLVAQRPELRERLEAEGVGSREPVVGTGADDASDVLDRRVEFEPRACPAQVAGVGGAAG</sequence>
<name>A0ABP3Q863_9PROT</name>